<evidence type="ECO:0000256" key="1">
    <source>
        <dbReference type="ARBA" id="ARBA00022723"/>
    </source>
</evidence>
<keyword evidence="1" id="KW-0479">Metal-binding</keyword>
<reference evidence="8" key="3">
    <citation type="submission" date="2025-09" db="UniProtKB">
        <authorList>
            <consortium name="Ensembl"/>
        </authorList>
    </citation>
    <scope>IDENTIFICATION</scope>
</reference>
<reference evidence="8" key="2">
    <citation type="submission" date="2025-08" db="UniProtKB">
        <authorList>
            <consortium name="Ensembl"/>
        </authorList>
    </citation>
    <scope>IDENTIFICATION</scope>
</reference>
<dbReference type="Gene3D" id="3.30.40.10">
    <property type="entry name" value="Zinc/RING finger domain, C3HC4 (zinc finger)"/>
    <property type="match status" value="1"/>
</dbReference>
<dbReference type="PROSITE" id="PS50089">
    <property type="entry name" value="ZF_RING_2"/>
    <property type="match status" value="1"/>
</dbReference>
<evidence type="ECO:0000313" key="9">
    <source>
        <dbReference type="Proteomes" id="UP000472264"/>
    </source>
</evidence>
<evidence type="ECO:0000256" key="2">
    <source>
        <dbReference type="ARBA" id="ARBA00022771"/>
    </source>
</evidence>
<dbReference type="InterPro" id="IPR027370">
    <property type="entry name" value="Znf-RING_euk"/>
</dbReference>
<sequence length="243" mass="27645">MAAASGPRSDDRFLCSVCLDVFNQPVSTPCGHNFCSTCILHLEPHQRVAGLKSHKLLEPVKNLDDKLCKTHNKITELYCRTDQACICVLCIYTDHKSHCIVPLKEEYETAMAKKDEAITNMLGLVQSQSEKIAEVENSLDDYQKKTENEKEACTQVFTGLIGSIRRSQADLNGVIEERHKAMKQKAEGFLRQLKEEKTELESRISQLQQLSQSEDHHHFLQKWMHTLSSRMRGLVFSADRADP</sequence>
<dbReference type="InterPro" id="IPR001841">
    <property type="entry name" value="Znf_RING"/>
</dbReference>
<dbReference type="InterPro" id="IPR000315">
    <property type="entry name" value="Znf_B-box"/>
</dbReference>
<feature type="domain" description="RING-type" evidence="6">
    <location>
        <begin position="15"/>
        <end position="72"/>
    </location>
</feature>
<dbReference type="SMART" id="SM00336">
    <property type="entry name" value="BBOX"/>
    <property type="match status" value="1"/>
</dbReference>
<dbReference type="Ensembl" id="ENSENLT00000036691.1">
    <property type="protein sequence ID" value="ENSENLP00000035735.1"/>
    <property type="gene ID" value="ENSENLG00000015586.1"/>
</dbReference>
<evidence type="ECO:0000259" key="6">
    <source>
        <dbReference type="PROSITE" id="PS50089"/>
    </source>
</evidence>
<dbReference type="SMART" id="SM00184">
    <property type="entry name" value="RING"/>
    <property type="match status" value="1"/>
</dbReference>
<dbReference type="Gene3D" id="3.30.160.60">
    <property type="entry name" value="Classic Zinc Finger"/>
    <property type="match status" value="1"/>
</dbReference>
<gene>
    <name evidence="8" type="primary">LOC115037096</name>
</gene>
<organism evidence="8 9">
    <name type="scientific">Echeneis naucrates</name>
    <name type="common">Live sharksucker</name>
    <dbReference type="NCBI Taxonomy" id="173247"/>
    <lineage>
        <taxon>Eukaryota</taxon>
        <taxon>Metazoa</taxon>
        <taxon>Chordata</taxon>
        <taxon>Craniata</taxon>
        <taxon>Vertebrata</taxon>
        <taxon>Euteleostomi</taxon>
        <taxon>Actinopterygii</taxon>
        <taxon>Neopterygii</taxon>
        <taxon>Teleostei</taxon>
        <taxon>Neoteleostei</taxon>
        <taxon>Acanthomorphata</taxon>
        <taxon>Carangaria</taxon>
        <taxon>Carangiformes</taxon>
        <taxon>Echeneidae</taxon>
        <taxon>Echeneis</taxon>
    </lineage>
</organism>
<dbReference type="CDD" id="cd19769">
    <property type="entry name" value="Bbox2_TRIM16-like"/>
    <property type="match status" value="1"/>
</dbReference>
<dbReference type="InterPro" id="IPR013083">
    <property type="entry name" value="Znf_RING/FYVE/PHD"/>
</dbReference>
<dbReference type="InterPro" id="IPR017907">
    <property type="entry name" value="Znf_RING_CS"/>
</dbReference>
<dbReference type="InParanoid" id="A0A665VVN6"/>
<evidence type="ECO:0000256" key="4">
    <source>
        <dbReference type="PROSITE-ProRule" id="PRU00024"/>
    </source>
</evidence>
<dbReference type="OMA" id="NTHICFC"/>
<accession>A0A665VVN6</accession>
<dbReference type="Proteomes" id="UP000472264">
    <property type="component" value="Chromosome 23"/>
</dbReference>
<dbReference type="Pfam" id="PF25600">
    <property type="entry name" value="TRIM_CC"/>
    <property type="match status" value="1"/>
</dbReference>
<keyword evidence="5" id="KW-0175">Coiled coil</keyword>
<dbReference type="AlphaFoldDB" id="A0A665VVN6"/>
<proteinExistence type="predicted"/>
<dbReference type="PROSITE" id="PS50119">
    <property type="entry name" value="ZF_BBOX"/>
    <property type="match status" value="1"/>
</dbReference>
<feature type="coiled-coil region" evidence="5">
    <location>
        <begin position="179"/>
        <end position="213"/>
    </location>
</feature>
<keyword evidence="9" id="KW-1185">Reference proteome</keyword>
<reference evidence="8" key="1">
    <citation type="submission" date="2021-04" db="EMBL/GenBank/DDBJ databases">
        <authorList>
            <consortium name="Wellcome Sanger Institute Data Sharing"/>
        </authorList>
    </citation>
    <scope>NUCLEOTIDE SEQUENCE [LARGE SCALE GENOMIC DNA]</scope>
</reference>
<dbReference type="InterPro" id="IPR058030">
    <property type="entry name" value="TRIM8/14/16/25/29/45/65_CC"/>
</dbReference>
<dbReference type="PANTHER" id="PTHR25465">
    <property type="entry name" value="B-BOX DOMAIN CONTAINING"/>
    <property type="match status" value="1"/>
</dbReference>
<dbReference type="Pfam" id="PF00643">
    <property type="entry name" value="zf-B_box"/>
    <property type="match status" value="1"/>
</dbReference>
<keyword evidence="2 4" id="KW-0863">Zinc-finger</keyword>
<dbReference type="InterPro" id="IPR051051">
    <property type="entry name" value="E3_ubiq-ligase_TRIM/RNF"/>
</dbReference>
<dbReference type="GO" id="GO:0008270">
    <property type="term" value="F:zinc ion binding"/>
    <property type="evidence" value="ECO:0007669"/>
    <property type="project" value="UniProtKB-KW"/>
</dbReference>
<keyword evidence="3" id="KW-0862">Zinc</keyword>
<dbReference type="SUPFAM" id="SSF57845">
    <property type="entry name" value="B-box zinc-binding domain"/>
    <property type="match status" value="1"/>
</dbReference>
<dbReference type="SUPFAM" id="SSF57850">
    <property type="entry name" value="RING/U-box"/>
    <property type="match status" value="1"/>
</dbReference>
<name>A0A665VVN6_ECHNA</name>
<protein>
    <recommendedName>
        <fullName evidence="10">B box-type domain-containing protein</fullName>
    </recommendedName>
</protein>
<evidence type="ECO:0008006" key="10">
    <source>
        <dbReference type="Google" id="ProtNLM"/>
    </source>
</evidence>
<feature type="domain" description="B box-type" evidence="7">
    <location>
        <begin position="63"/>
        <end position="103"/>
    </location>
</feature>
<evidence type="ECO:0000313" key="8">
    <source>
        <dbReference type="Ensembl" id="ENSENLP00000035735.1"/>
    </source>
</evidence>
<dbReference type="Pfam" id="PF13445">
    <property type="entry name" value="zf-RING_UBOX"/>
    <property type="match status" value="1"/>
</dbReference>
<feature type="coiled-coil region" evidence="5">
    <location>
        <begin position="125"/>
        <end position="152"/>
    </location>
</feature>
<evidence type="ECO:0000256" key="3">
    <source>
        <dbReference type="ARBA" id="ARBA00022833"/>
    </source>
</evidence>
<dbReference type="PROSITE" id="PS00518">
    <property type="entry name" value="ZF_RING_1"/>
    <property type="match status" value="1"/>
</dbReference>
<evidence type="ECO:0000259" key="7">
    <source>
        <dbReference type="PROSITE" id="PS50119"/>
    </source>
</evidence>
<dbReference type="PANTHER" id="PTHR25465:SF32">
    <property type="entry name" value="BLOODTHIRSTY-RELATED GENE FAMILY, MEMBER 16 ISOFORM X1-RELATED"/>
    <property type="match status" value="1"/>
</dbReference>
<evidence type="ECO:0000256" key="5">
    <source>
        <dbReference type="SAM" id="Coils"/>
    </source>
</evidence>